<evidence type="ECO:0000256" key="5">
    <source>
        <dbReference type="ARBA" id="ARBA00022989"/>
    </source>
</evidence>
<name>A0A2A6CFU0_PRIPA</name>
<dbReference type="OrthoDB" id="441412at2759"/>
<dbReference type="PANTHER" id="PTHR10110:SF86">
    <property type="entry name" value="SODIUM_HYDROGEN EXCHANGER 7"/>
    <property type="match status" value="1"/>
</dbReference>
<keyword evidence="2" id="KW-0813">Transport</keyword>
<dbReference type="Gene3D" id="6.10.140.1330">
    <property type="match status" value="1"/>
</dbReference>
<dbReference type="Proteomes" id="UP000005239">
    <property type="component" value="Unassembled WGS sequence"/>
</dbReference>
<evidence type="ECO:0000256" key="2">
    <source>
        <dbReference type="ARBA" id="ARBA00022448"/>
    </source>
</evidence>
<keyword evidence="8" id="KW-0472">Membrane</keyword>
<dbReference type="GO" id="GO:0071805">
    <property type="term" value="P:potassium ion transmembrane transport"/>
    <property type="evidence" value="ECO:0000318"/>
    <property type="project" value="GO_Central"/>
</dbReference>
<dbReference type="PANTHER" id="PTHR10110">
    <property type="entry name" value="SODIUM/HYDROGEN EXCHANGER"/>
    <property type="match status" value="1"/>
</dbReference>
<evidence type="ECO:0000256" key="8">
    <source>
        <dbReference type="ARBA" id="ARBA00023136"/>
    </source>
</evidence>
<evidence type="ECO:0000256" key="1">
    <source>
        <dbReference type="ARBA" id="ARBA00004651"/>
    </source>
</evidence>
<keyword evidence="5" id="KW-1133">Transmembrane helix</keyword>
<keyword evidence="7" id="KW-0406">Ion transport</keyword>
<dbReference type="GO" id="GO:0015385">
    <property type="term" value="F:sodium:proton antiporter activity"/>
    <property type="evidence" value="ECO:0000318"/>
    <property type="project" value="GO_Central"/>
</dbReference>
<dbReference type="GO" id="GO:0005886">
    <property type="term" value="C:plasma membrane"/>
    <property type="evidence" value="ECO:0000318"/>
    <property type="project" value="GO_Central"/>
</dbReference>
<evidence type="ECO:0000256" key="3">
    <source>
        <dbReference type="ARBA" id="ARBA00022475"/>
    </source>
</evidence>
<evidence type="ECO:0000313" key="12">
    <source>
        <dbReference type="Proteomes" id="UP000005239"/>
    </source>
</evidence>
<evidence type="ECO:0000256" key="6">
    <source>
        <dbReference type="ARBA" id="ARBA00023053"/>
    </source>
</evidence>
<feature type="domain" description="Cation/H+ exchanger transmembrane" evidence="10">
    <location>
        <begin position="18"/>
        <end position="211"/>
    </location>
</feature>
<accession>A0A8R1YX12</accession>
<evidence type="ECO:0000256" key="9">
    <source>
        <dbReference type="ARBA" id="ARBA00023201"/>
    </source>
</evidence>
<keyword evidence="6" id="KW-0915">Sodium</keyword>
<reference evidence="11" key="2">
    <citation type="submission" date="2022-06" db="UniProtKB">
        <authorList>
            <consortium name="EnsemblMetazoa"/>
        </authorList>
    </citation>
    <scope>IDENTIFICATION</scope>
    <source>
        <strain evidence="11">PS312</strain>
    </source>
</reference>
<evidence type="ECO:0000256" key="4">
    <source>
        <dbReference type="ARBA" id="ARBA00022692"/>
    </source>
</evidence>
<keyword evidence="4" id="KW-0812">Transmembrane</keyword>
<keyword evidence="3" id="KW-1003">Cell membrane</keyword>
<comment type="subcellular location">
    <subcellularLocation>
        <location evidence="1">Cell membrane</location>
        <topology evidence="1">Multi-pass membrane protein</topology>
    </subcellularLocation>
</comment>
<proteinExistence type="predicted"/>
<dbReference type="AlphaFoldDB" id="A0A2A6CFU0"/>
<dbReference type="EnsemblMetazoa" id="PPA38416.1">
    <property type="protein sequence ID" value="PPA38416.1"/>
    <property type="gene ID" value="WBGene00276785"/>
</dbReference>
<keyword evidence="12" id="KW-1185">Reference proteome</keyword>
<dbReference type="GO" id="GO:0051453">
    <property type="term" value="P:regulation of intracellular pH"/>
    <property type="evidence" value="ECO:0000318"/>
    <property type="project" value="GO_Central"/>
</dbReference>
<accession>A0A2A6CFU0</accession>
<keyword evidence="9" id="KW-0739">Sodium transport</keyword>
<sequence length="325" mass="36802">MVDSSSLHYFYFPCVAVILALIVDAVKKKTSFPLPESVLLFLIAVAGSFFLHIFLNQQERETIRKEYLWLDMQPDAILGILLPPLLFESAYKVNMSFFLFRIKMIITLTGAIYILTAALVAAVYVPIFNIISGWHHFVSCILASILVATDPVAVVSILESMGAPLRLRILIEGERLLNDGLAIFTFKFFLRLFEQFSIALLSVTFAAFRVIEYLSSTILDIQETEDLALYSQFIHIVSALLFVISILSRNTPITVLTILTLVYLYHYSFMIPIINNSCPYCRSARVFSPSSTTSIAYALLRRFPLRGEPSIPTHSLDSFQHQRLH</sequence>
<evidence type="ECO:0000313" key="11">
    <source>
        <dbReference type="EnsemblMetazoa" id="PPA38416.1"/>
    </source>
</evidence>
<evidence type="ECO:0000256" key="7">
    <source>
        <dbReference type="ARBA" id="ARBA00023065"/>
    </source>
</evidence>
<dbReference type="InterPro" id="IPR018422">
    <property type="entry name" value="Cation/H_exchanger_CPA1"/>
</dbReference>
<dbReference type="GO" id="GO:0015386">
    <property type="term" value="F:potassium:proton antiporter activity"/>
    <property type="evidence" value="ECO:0000318"/>
    <property type="project" value="GO_Central"/>
</dbReference>
<organism evidence="11 12">
    <name type="scientific">Pristionchus pacificus</name>
    <name type="common">Parasitic nematode worm</name>
    <dbReference type="NCBI Taxonomy" id="54126"/>
    <lineage>
        <taxon>Eukaryota</taxon>
        <taxon>Metazoa</taxon>
        <taxon>Ecdysozoa</taxon>
        <taxon>Nematoda</taxon>
        <taxon>Chromadorea</taxon>
        <taxon>Rhabditida</taxon>
        <taxon>Rhabditina</taxon>
        <taxon>Diplogasteromorpha</taxon>
        <taxon>Diplogasteroidea</taxon>
        <taxon>Neodiplogasteridae</taxon>
        <taxon>Pristionchus</taxon>
    </lineage>
</organism>
<dbReference type="Pfam" id="PF00999">
    <property type="entry name" value="Na_H_Exchanger"/>
    <property type="match status" value="1"/>
</dbReference>
<gene>
    <name evidence="11" type="primary">WBGene00276785</name>
</gene>
<dbReference type="InterPro" id="IPR006153">
    <property type="entry name" value="Cation/H_exchanger_TM"/>
</dbReference>
<protein>
    <submittedName>
        <fullName evidence="11">Na/H antiporter</fullName>
    </submittedName>
</protein>
<dbReference type="GO" id="GO:0098719">
    <property type="term" value="P:sodium ion import across plasma membrane"/>
    <property type="evidence" value="ECO:0000318"/>
    <property type="project" value="GO_Central"/>
</dbReference>
<reference evidence="12" key="1">
    <citation type="journal article" date="2008" name="Nat. Genet.">
        <title>The Pristionchus pacificus genome provides a unique perspective on nematode lifestyle and parasitism.</title>
        <authorList>
            <person name="Dieterich C."/>
            <person name="Clifton S.W."/>
            <person name="Schuster L.N."/>
            <person name="Chinwalla A."/>
            <person name="Delehaunty K."/>
            <person name="Dinkelacker I."/>
            <person name="Fulton L."/>
            <person name="Fulton R."/>
            <person name="Godfrey J."/>
            <person name="Minx P."/>
            <person name="Mitreva M."/>
            <person name="Roeseler W."/>
            <person name="Tian H."/>
            <person name="Witte H."/>
            <person name="Yang S.P."/>
            <person name="Wilson R.K."/>
            <person name="Sommer R.J."/>
        </authorList>
    </citation>
    <scope>NUCLEOTIDE SEQUENCE [LARGE SCALE GENOMIC DNA]</scope>
    <source>
        <strain evidence="12">PS312</strain>
    </source>
</reference>
<evidence type="ECO:0000259" key="10">
    <source>
        <dbReference type="Pfam" id="PF00999"/>
    </source>
</evidence>